<dbReference type="PANTHER" id="PTHR47506:SF1">
    <property type="entry name" value="HTH-TYPE TRANSCRIPTIONAL REGULATOR YJDC"/>
    <property type="match status" value="1"/>
</dbReference>
<dbReference type="InterPro" id="IPR009057">
    <property type="entry name" value="Homeodomain-like_sf"/>
</dbReference>
<dbReference type="InterPro" id="IPR011075">
    <property type="entry name" value="TetR_C"/>
</dbReference>
<accession>A0A5N8XNH6</accession>
<dbReference type="SUPFAM" id="SSF46689">
    <property type="entry name" value="Homeodomain-like"/>
    <property type="match status" value="1"/>
</dbReference>
<reference evidence="6 7" key="1">
    <citation type="submission" date="2019-07" db="EMBL/GenBank/DDBJ databases">
        <title>New species of Amycolatopsis and Streptomyces.</title>
        <authorList>
            <person name="Duangmal K."/>
            <person name="Teo W.F.A."/>
            <person name="Lipun K."/>
        </authorList>
    </citation>
    <scope>NUCLEOTIDE SEQUENCE [LARGE SCALE GENOMIC DNA]</scope>
    <source>
        <strain evidence="6 7">NBRC 106415</strain>
    </source>
</reference>
<protein>
    <submittedName>
        <fullName evidence="6">TetR/AcrR family transcriptional regulator</fullName>
    </submittedName>
</protein>
<dbReference type="OrthoDB" id="9805134at2"/>
<name>A0A5N8XNH6_9ACTN</name>
<dbReference type="Pfam" id="PF16925">
    <property type="entry name" value="TetR_C_13"/>
    <property type="match status" value="1"/>
</dbReference>
<dbReference type="GO" id="GO:0003677">
    <property type="term" value="F:DNA binding"/>
    <property type="evidence" value="ECO:0007669"/>
    <property type="project" value="UniProtKB-UniRule"/>
</dbReference>
<sequence>MPRGGKRAFDEEAALDVALELFWRQGYEATSIADLTQAMDIRPPSLYAAFGNKRQLFEKVLDRYAQARSPLSREALAQPTAREVALRLLTGLVEAYTTPGKPRGCLTVQAGLASGEDGRAIVEVLKAARNDYRKAVQDRFEKAVADGDLPADIDCKALARFLMATAEGLAVNAAADAPREELLAAAVLAARVVPAG</sequence>
<evidence type="ECO:0000313" key="7">
    <source>
        <dbReference type="Proteomes" id="UP000400924"/>
    </source>
</evidence>
<keyword evidence="2 4" id="KW-0238">DNA-binding</keyword>
<keyword evidence="3" id="KW-0804">Transcription</keyword>
<dbReference type="InterPro" id="IPR001647">
    <property type="entry name" value="HTH_TetR"/>
</dbReference>
<organism evidence="6 7">
    <name type="scientific">Streptomyces spongiae</name>
    <dbReference type="NCBI Taxonomy" id="565072"/>
    <lineage>
        <taxon>Bacteria</taxon>
        <taxon>Bacillati</taxon>
        <taxon>Actinomycetota</taxon>
        <taxon>Actinomycetes</taxon>
        <taxon>Kitasatosporales</taxon>
        <taxon>Streptomycetaceae</taxon>
        <taxon>Streptomyces</taxon>
    </lineage>
</organism>
<keyword evidence="1" id="KW-0805">Transcription regulation</keyword>
<dbReference type="Gene3D" id="1.10.357.10">
    <property type="entry name" value="Tetracycline Repressor, domain 2"/>
    <property type="match status" value="1"/>
</dbReference>
<feature type="DNA-binding region" description="H-T-H motif" evidence="4">
    <location>
        <begin position="31"/>
        <end position="50"/>
    </location>
</feature>
<dbReference type="PANTHER" id="PTHR47506">
    <property type="entry name" value="TRANSCRIPTIONAL REGULATORY PROTEIN"/>
    <property type="match status" value="1"/>
</dbReference>
<dbReference type="SUPFAM" id="SSF48498">
    <property type="entry name" value="Tetracyclin repressor-like, C-terminal domain"/>
    <property type="match status" value="1"/>
</dbReference>
<evidence type="ECO:0000259" key="5">
    <source>
        <dbReference type="PROSITE" id="PS50977"/>
    </source>
</evidence>
<dbReference type="Proteomes" id="UP000400924">
    <property type="component" value="Unassembled WGS sequence"/>
</dbReference>
<feature type="domain" description="HTH tetR-type" evidence="5">
    <location>
        <begin position="8"/>
        <end position="68"/>
    </location>
</feature>
<dbReference type="AlphaFoldDB" id="A0A5N8XNH6"/>
<evidence type="ECO:0000256" key="2">
    <source>
        <dbReference type="ARBA" id="ARBA00023125"/>
    </source>
</evidence>
<dbReference type="Gene3D" id="1.10.10.60">
    <property type="entry name" value="Homeodomain-like"/>
    <property type="match status" value="1"/>
</dbReference>
<dbReference type="EMBL" id="VJZC01000256">
    <property type="protein sequence ID" value="MPY60942.1"/>
    <property type="molecule type" value="Genomic_DNA"/>
</dbReference>
<proteinExistence type="predicted"/>
<evidence type="ECO:0000256" key="4">
    <source>
        <dbReference type="PROSITE-ProRule" id="PRU00335"/>
    </source>
</evidence>
<dbReference type="PROSITE" id="PS50977">
    <property type="entry name" value="HTH_TETR_2"/>
    <property type="match status" value="1"/>
</dbReference>
<evidence type="ECO:0000256" key="3">
    <source>
        <dbReference type="ARBA" id="ARBA00023163"/>
    </source>
</evidence>
<dbReference type="Pfam" id="PF00440">
    <property type="entry name" value="TetR_N"/>
    <property type="match status" value="1"/>
</dbReference>
<dbReference type="InterPro" id="IPR036271">
    <property type="entry name" value="Tet_transcr_reg_TetR-rel_C_sf"/>
</dbReference>
<evidence type="ECO:0000256" key="1">
    <source>
        <dbReference type="ARBA" id="ARBA00023015"/>
    </source>
</evidence>
<gene>
    <name evidence="6" type="ORF">FNH08_28515</name>
</gene>
<comment type="caution">
    <text evidence="6">The sequence shown here is derived from an EMBL/GenBank/DDBJ whole genome shotgun (WGS) entry which is preliminary data.</text>
</comment>
<keyword evidence="7" id="KW-1185">Reference proteome</keyword>
<evidence type="ECO:0000313" key="6">
    <source>
        <dbReference type="EMBL" id="MPY60942.1"/>
    </source>
</evidence>
<dbReference type="RefSeq" id="WP_152774398.1">
    <property type="nucleotide sequence ID" value="NZ_VJZC01000256.1"/>
</dbReference>